<keyword evidence="3" id="KW-1185">Reference proteome</keyword>
<organism evidence="2 3">
    <name type="scientific">Trametes coccinea (strain BRFM310)</name>
    <name type="common">Pycnoporus coccineus</name>
    <dbReference type="NCBI Taxonomy" id="1353009"/>
    <lineage>
        <taxon>Eukaryota</taxon>
        <taxon>Fungi</taxon>
        <taxon>Dikarya</taxon>
        <taxon>Basidiomycota</taxon>
        <taxon>Agaricomycotina</taxon>
        <taxon>Agaricomycetes</taxon>
        <taxon>Polyporales</taxon>
        <taxon>Polyporaceae</taxon>
        <taxon>Trametes</taxon>
    </lineage>
</organism>
<feature type="compositionally biased region" description="Low complexity" evidence="1">
    <location>
        <begin position="1"/>
        <end position="13"/>
    </location>
</feature>
<evidence type="ECO:0000313" key="3">
    <source>
        <dbReference type="Proteomes" id="UP000193067"/>
    </source>
</evidence>
<sequence length="150" mass="14530">MKAAAASISASKAGITQSASSHSGRANSTSLALPKLSVAPILSNGSGNSGGAAQSSAGSNADDKSSATPSPTASPTSSENAPATSASDVASNNAKRGDSQQAPASPAGSASATASGGDPLKVSFAAGVYEKNSLTDMWYCRAFLGAPHER</sequence>
<proteinExistence type="predicted"/>
<evidence type="ECO:0000256" key="1">
    <source>
        <dbReference type="SAM" id="MobiDB-lite"/>
    </source>
</evidence>
<dbReference type="Proteomes" id="UP000193067">
    <property type="component" value="Unassembled WGS sequence"/>
</dbReference>
<dbReference type="AlphaFoldDB" id="A0A1Y2IBT0"/>
<feature type="compositionally biased region" description="Polar residues" evidence="1">
    <location>
        <begin position="14"/>
        <end position="31"/>
    </location>
</feature>
<protein>
    <submittedName>
        <fullName evidence="2">Uncharacterized protein</fullName>
    </submittedName>
</protein>
<accession>A0A1Y2IBT0</accession>
<dbReference type="OrthoDB" id="10639366at2759"/>
<feature type="compositionally biased region" description="Low complexity" evidence="1">
    <location>
        <begin position="43"/>
        <end position="87"/>
    </location>
</feature>
<feature type="compositionally biased region" description="Low complexity" evidence="1">
    <location>
        <begin position="99"/>
        <end position="117"/>
    </location>
</feature>
<dbReference type="EMBL" id="KZ084136">
    <property type="protein sequence ID" value="OSC98595.1"/>
    <property type="molecule type" value="Genomic_DNA"/>
</dbReference>
<evidence type="ECO:0000313" key="2">
    <source>
        <dbReference type="EMBL" id="OSC98595.1"/>
    </source>
</evidence>
<name>A0A1Y2IBT0_TRAC3</name>
<feature type="region of interest" description="Disordered" evidence="1">
    <location>
        <begin position="1"/>
        <end position="118"/>
    </location>
</feature>
<reference evidence="2 3" key="1">
    <citation type="journal article" date="2015" name="Biotechnol. Biofuels">
        <title>Enhanced degradation of softwood versus hardwood by the white-rot fungus Pycnoporus coccineus.</title>
        <authorList>
            <person name="Couturier M."/>
            <person name="Navarro D."/>
            <person name="Chevret D."/>
            <person name="Henrissat B."/>
            <person name="Piumi F."/>
            <person name="Ruiz-Duenas F.J."/>
            <person name="Martinez A.T."/>
            <person name="Grigoriev I.V."/>
            <person name="Riley R."/>
            <person name="Lipzen A."/>
            <person name="Berrin J.G."/>
            <person name="Master E.R."/>
            <person name="Rosso M.N."/>
        </authorList>
    </citation>
    <scope>NUCLEOTIDE SEQUENCE [LARGE SCALE GENOMIC DNA]</scope>
    <source>
        <strain evidence="2 3">BRFM310</strain>
    </source>
</reference>
<gene>
    <name evidence="2" type="ORF">PYCCODRAFT_974906</name>
</gene>